<dbReference type="EMBL" id="CAJPDT010000123">
    <property type="protein sequence ID" value="CAF9939759.1"/>
    <property type="molecule type" value="Genomic_DNA"/>
</dbReference>
<comment type="caution">
    <text evidence="2">The sequence shown here is derived from an EMBL/GenBank/DDBJ whole genome shotgun (WGS) entry which is preliminary data.</text>
</comment>
<accession>A0A8H3J2Z8</accession>
<feature type="signal peptide" evidence="1">
    <location>
        <begin position="1"/>
        <end position="28"/>
    </location>
</feature>
<reference evidence="2" key="1">
    <citation type="submission" date="2021-03" db="EMBL/GenBank/DDBJ databases">
        <authorList>
            <person name="Tagirdzhanova G."/>
        </authorList>
    </citation>
    <scope>NUCLEOTIDE SEQUENCE</scope>
</reference>
<dbReference type="OrthoDB" id="5227693at2759"/>
<evidence type="ECO:0000313" key="2">
    <source>
        <dbReference type="EMBL" id="CAF9939759.1"/>
    </source>
</evidence>
<dbReference type="Proteomes" id="UP000664534">
    <property type="component" value="Unassembled WGS sequence"/>
</dbReference>
<proteinExistence type="predicted"/>
<gene>
    <name evidence="2" type="ORF">IMSHALPRED_001620</name>
</gene>
<sequence>MASDTTISIIALAVALVALVTTISQVLGQFLATADGYRRCQSSVMGGWAKLTHRKFRWSEMRFETLYTTPQFGLFPYMPGQFVSTETDAYGTKEMRYQLDGSARAKEATYCETTLVPHLPGGTENVSWLRFIEALHDNSRQTLKAFGVSFDDVASNKELGSELKPNPAIQRKILEDINQPAFGSQHYIIPDLKLQRRSWDFVPPEVVRPLASVAIADLAVMTRRLGMQWKQFEPLEGNLRAEGNGHTITSVAVRSMGTVLQIGVKDFVSGVDPTEDLNELYIPSEAADKMGFGIVPGEASLGVPDYKLGTEDEVFATLRNVVDPSREAAETVKGILGANPGWTPGISDIIGFAAPMIRQSFSSIVRIPQPAGYVVGLTQEQVGFVVFHKRLHDLVAERDAAHQPVSEQTRSILHQYEELLDRYGEQWEDQEVCNQKTNDRSIEFLDDLYGRHTAATKYFKDLMAQYSVRGEKSQVFRYTDLMYAHIRHAVNYFPEALERINASPSRARDDYGMRVAGWITEGAHIYFDNIPKVIEDMRSKGFDKPEVVEEAWLTMMWKAFLWHRCHFMVDGPRVPSSNWGSRLPVYIG</sequence>
<evidence type="ECO:0000313" key="3">
    <source>
        <dbReference type="Proteomes" id="UP000664534"/>
    </source>
</evidence>
<feature type="chain" id="PRO_5034334662" evidence="1">
    <location>
        <begin position="29"/>
        <end position="588"/>
    </location>
</feature>
<keyword evidence="1" id="KW-0732">Signal</keyword>
<protein>
    <submittedName>
        <fullName evidence="2">Uncharacterized protein</fullName>
    </submittedName>
</protein>
<evidence type="ECO:0000256" key="1">
    <source>
        <dbReference type="SAM" id="SignalP"/>
    </source>
</evidence>
<keyword evidence="3" id="KW-1185">Reference proteome</keyword>
<organism evidence="2 3">
    <name type="scientific">Imshaugia aleurites</name>
    <dbReference type="NCBI Taxonomy" id="172621"/>
    <lineage>
        <taxon>Eukaryota</taxon>
        <taxon>Fungi</taxon>
        <taxon>Dikarya</taxon>
        <taxon>Ascomycota</taxon>
        <taxon>Pezizomycotina</taxon>
        <taxon>Lecanoromycetes</taxon>
        <taxon>OSLEUM clade</taxon>
        <taxon>Lecanoromycetidae</taxon>
        <taxon>Lecanorales</taxon>
        <taxon>Lecanorineae</taxon>
        <taxon>Parmeliaceae</taxon>
        <taxon>Imshaugia</taxon>
    </lineage>
</organism>
<dbReference type="AlphaFoldDB" id="A0A8H3J2Z8"/>
<name>A0A8H3J2Z8_9LECA</name>